<dbReference type="Gene3D" id="3.30.60.20">
    <property type="match status" value="1"/>
</dbReference>
<keyword evidence="2" id="KW-0862">Zinc</keyword>
<dbReference type="GO" id="GO:0005078">
    <property type="term" value="F:MAP-kinase scaffold activity"/>
    <property type="evidence" value="ECO:0007669"/>
    <property type="project" value="TreeGrafter"/>
</dbReference>
<protein>
    <recommendedName>
        <fullName evidence="3">Phorbol-ester/DAG-type domain-containing protein</fullName>
    </recommendedName>
</protein>
<name>A0A3Q2R2M4_FUNHE</name>
<dbReference type="Proteomes" id="UP000265000">
    <property type="component" value="Unplaced"/>
</dbReference>
<dbReference type="InterPro" id="IPR002219">
    <property type="entry name" value="PKC_DAG/PE"/>
</dbReference>
<dbReference type="GO" id="GO:0071875">
    <property type="term" value="P:adrenergic receptor signaling pathway"/>
    <property type="evidence" value="ECO:0007669"/>
    <property type="project" value="TreeGrafter"/>
</dbReference>
<dbReference type="PROSITE" id="PS00479">
    <property type="entry name" value="ZF_DAG_PE_1"/>
    <property type="match status" value="1"/>
</dbReference>
<dbReference type="STRING" id="8078.ENSFHEP00000034877"/>
<dbReference type="GO" id="GO:0015629">
    <property type="term" value="C:actin cytoskeleton"/>
    <property type="evidence" value="ECO:0007669"/>
    <property type="project" value="TreeGrafter"/>
</dbReference>
<keyword evidence="5" id="KW-1185">Reference proteome</keyword>
<dbReference type="PANTHER" id="PTHR13944:SF18">
    <property type="entry name" value="A-KINASE ANCHOR PROTEIN 13"/>
    <property type="match status" value="1"/>
</dbReference>
<dbReference type="InterPro" id="IPR051632">
    <property type="entry name" value="Rho_GEF"/>
</dbReference>
<evidence type="ECO:0000313" key="4">
    <source>
        <dbReference type="Ensembl" id="ENSFHEP00000034877.1"/>
    </source>
</evidence>
<dbReference type="SMART" id="SM00109">
    <property type="entry name" value="C1"/>
    <property type="match status" value="1"/>
</dbReference>
<evidence type="ECO:0000313" key="5">
    <source>
        <dbReference type="Proteomes" id="UP000265000"/>
    </source>
</evidence>
<evidence type="ECO:0000259" key="3">
    <source>
        <dbReference type="PROSITE" id="PS50081"/>
    </source>
</evidence>
<dbReference type="PROSITE" id="PS50081">
    <property type="entry name" value="ZF_DAG_PE_2"/>
    <property type="match status" value="1"/>
</dbReference>
<feature type="domain" description="Phorbol-ester/DAG-type" evidence="3">
    <location>
        <begin position="34"/>
        <end position="81"/>
    </location>
</feature>
<reference evidence="4" key="1">
    <citation type="submission" date="2025-08" db="UniProtKB">
        <authorList>
            <consortium name="Ensembl"/>
        </authorList>
    </citation>
    <scope>IDENTIFICATION</scope>
</reference>
<dbReference type="GO" id="GO:0046872">
    <property type="term" value="F:metal ion binding"/>
    <property type="evidence" value="ECO:0007669"/>
    <property type="project" value="UniProtKB-KW"/>
</dbReference>
<dbReference type="InterPro" id="IPR046349">
    <property type="entry name" value="C1-like_sf"/>
</dbReference>
<dbReference type="AlphaFoldDB" id="A0A3Q2R2M4"/>
<proteinExistence type="predicted"/>
<dbReference type="Ensembl" id="ENSFHET00000035402.1">
    <property type="protein sequence ID" value="ENSFHEP00000034877.1"/>
    <property type="gene ID" value="ENSFHEG00000022829.1"/>
</dbReference>
<dbReference type="SUPFAM" id="SSF57889">
    <property type="entry name" value="Cysteine-rich domain"/>
    <property type="match status" value="1"/>
</dbReference>
<dbReference type="GeneTree" id="ENSGT00940000154146"/>
<dbReference type="PANTHER" id="PTHR13944">
    <property type="entry name" value="AGAP007712-PA"/>
    <property type="match status" value="1"/>
</dbReference>
<dbReference type="GO" id="GO:0035023">
    <property type="term" value="P:regulation of Rho protein signal transduction"/>
    <property type="evidence" value="ECO:0007669"/>
    <property type="project" value="TreeGrafter"/>
</dbReference>
<evidence type="ECO:0000256" key="1">
    <source>
        <dbReference type="ARBA" id="ARBA00022723"/>
    </source>
</evidence>
<keyword evidence="1" id="KW-0479">Metal-binding</keyword>
<dbReference type="Pfam" id="PF00130">
    <property type="entry name" value="C1_1"/>
    <property type="match status" value="1"/>
</dbReference>
<evidence type="ECO:0000256" key="2">
    <source>
        <dbReference type="ARBA" id="ARBA00022833"/>
    </source>
</evidence>
<accession>A0A3Q2R2M4</accession>
<dbReference type="GO" id="GO:0043123">
    <property type="term" value="P:positive regulation of canonical NF-kappaB signal transduction"/>
    <property type="evidence" value="ECO:0007669"/>
    <property type="project" value="TreeGrafter"/>
</dbReference>
<sequence>MFLTLAIFLTQEKDRDKKDKDKEIKEKDKKTVNGHLFTPSSSNQSIQCSQCNKAFNGKEAFCCTYCNASVHKGCRDSLPVCANVKMKVKTFFSPACFSTSDPCYILLSRSQN</sequence>
<organism evidence="4 5">
    <name type="scientific">Fundulus heteroclitus</name>
    <name type="common">Killifish</name>
    <name type="synonym">Mummichog</name>
    <dbReference type="NCBI Taxonomy" id="8078"/>
    <lineage>
        <taxon>Eukaryota</taxon>
        <taxon>Metazoa</taxon>
        <taxon>Chordata</taxon>
        <taxon>Craniata</taxon>
        <taxon>Vertebrata</taxon>
        <taxon>Euteleostomi</taxon>
        <taxon>Actinopterygii</taxon>
        <taxon>Neopterygii</taxon>
        <taxon>Teleostei</taxon>
        <taxon>Neoteleostei</taxon>
        <taxon>Acanthomorphata</taxon>
        <taxon>Ovalentaria</taxon>
        <taxon>Atherinomorphae</taxon>
        <taxon>Cyprinodontiformes</taxon>
        <taxon>Fundulidae</taxon>
        <taxon>Fundulus</taxon>
    </lineage>
</organism>
<reference evidence="4" key="2">
    <citation type="submission" date="2025-09" db="UniProtKB">
        <authorList>
            <consortium name="Ensembl"/>
        </authorList>
    </citation>
    <scope>IDENTIFICATION</scope>
</reference>
<dbReference type="GO" id="GO:0016020">
    <property type="term" value="C:membrane"/>
    <property type="evidence" value="ECO:0007669"/>
    <property type="project" value="TreeGrafter"/>
</dbReference>